<dbReference type="InterPro" id="IPR011009">
    <property type="entry name" value="Kinase-like_dom_sf"/>
</dbReference>
<evidence type="ECO:0000313" key="3">
    <source>
        <dbReference type="EMBL" id="UYV60282.1"/>
    </source>
</evidence>
<feature type="region of interest" description="Disordered" evidence="1">
    <location>
        <begin position="1"/>
        <end position="29"/>
    </location>
</feature>
<dbReference type="PROSITE" id="PS50011">
    <property type="entry name" value="PROTEIN_KINASE_DOM"/>
    <property type="match status" value="1"/>
</dbReference>
<evidence type="ECO:0000259" key="2">
    <source>
        <dbReference type="PROSITE" id="PS50011"/>
    </source>
</evidence>
<accession>A0ABY6JUV0</accession>
<dbReference type="InterPro" id="IPR024104">
    <property type="entry name" value="Tribbles/Ser_Thr_kinase_40"/>
</dbReference>
<gene>
    <name evidence="3" type="ORF">LAZ67_1000712</name>
</gene>
<reference evidence="3 4" key="1">
    <citation type="submission" date="2022-01" db="EMBL/GenBank/DDBJ databases">
        <title>A chromosomal length assembly of Cordylochernes scorpioides.</title>
        <authorList>
            <person name="Zeh D."/>
            <person name="Zeh J."/>
        </authorList>
    </citation>
    <scope>NUCLEOTIDE SEQUENCE [LARGE SCALE GENOMIC DNA]</scope>
    <source>
        <strain evidence="3">IN4F17</strain>
        <tissue evidence="3">Whole Body</tissue>
    </source>
</reference>
<evidence type="ECO:0000256" key="1">
    <source>
        <dbReference type="SAM" id="MobiDB-lite"/>
    </source>
</evidence>
<name>A0ABY6JUV0_9ARAC</name>
<dbReference type="Proteomes" id="UP001235939">
    <property type="component" value="Chromosome 01"/>
</dbReference>
<dbReference type="EMBL" id="CP092863">
    <property type="protein sequence ID" value="UYV60282.1"/>
    <property type="molecule type" value="Genomic_DNA"/>
</dbReference>
<dbReference type="SUPFAM" id="SSF56112">
    <property type="entry name" value="Protein kinase-like (PK-like)"/>
    <property type="match status" value="1"/>
</dbReference>
<proteinExistence type="predicted"/>
<keyword evidence="4" id="KW-1185">Reference proteome</keyword>
<feature type="domain" description="Protein kinase" evidence="2">
    <location>
        <begin position="1"/>
        <end position="230"/>
    </location>
</feature>
<dbReference type="Gene3D" id="1.10.510.10">
    <property type="entry name" value="Transferase(Phosphotransferase) domain 1"/>
    <property type="match status" value="1"/>
</dbReference>
<dbReference type="PANTHER" id="PTHR22961">
    <property type="entry name" value="SER/THR PROTEIN KINASE-TRB"/>
    <property type="match status" value="1"/>
</dbReference>
<protein>
    <submittedName>
        <fullName evidence="3">TRIB2</fullName>
    </submittedName>
</protein>
<evidence type="ECO:0000313" key="4">
    <source>
        <dbReference type="Proteomes" id="UP001235939"/>
    </source>
</evidence>
<dbReference type="InterPro" id="IPR000719">
    <property type="entry name" value="Prot_kinase_dom"/>
</dbReference>
<dbReference type="Pfam" id="PF00069">
    <property type="entry name" value="Pkinase"/>
    <property type="match status" value="1"/>
</dbReference>
<sequence length="247" mass="27836">MCPPRTDNRRKVLSKERSRETLSAHSRLSDHPHVNPVLEVVVGPTRTCLVFPPARADLHAHVRSRRRLPEHEARPLVAQIARTLAAAHRAGLVLRDLKLRKFLFTDHNRTEVKLESLEDAVVLSDPEDDWLDVKHGCPAYVSPEILSPGGRYCGRAADCWSLGVLTYAMLVGRYPFHDPHHAGLFTKIRHGAFTIPDSLSPRARCLIRSLLRRDASERLSAQDVLAHPWFHEPLPNPDPTDQCVPSI</sequence>
<organism evidence="3 4">
    <name type="scientific">Cordylochernes scorpioides</name>
    <dbReference type="NCBI Taxonomy" id="51811"/>
    <lineage>
        <taxon>Eukaryota</taxon>
        <taxon>Metazoa</taxon>
        <taxon>Ecdysozoa</taxon>
        <taxon>Arthropoda</taxon>
        <taxon>Chelicerata</taxon>
        <taxon>Arachnida</taxon>
        <taxon>Pseudoscorpiones</taxon>
        <taxon>Cheliferoidea</taxon>
        <taxon>Chernetidae</taxon>
        <taxon>Cordylochernes</taxon>
    </lineage>
</organism>
<dbReference type="PANTHER" id="PTHR22961:SF13">
    <property type="entry name" value="TRIBBLES"/>
    <property type="match status" value="1"/>
</dbReference>
<dbReference type="Gene3D" id="3.30.200.20">
    <property type="entry name" value="Phosphorylase Kinase, domain 1"/>
    <property type="match status" value="1"/>
</dbReference>
<dbReference type="SMART" id="SM00220">
    <property type="entry name" value="S_TKc"/>
    <property type="match status" value="1"/>
</dbReference>